<accession>A0A8T1JEI4</accession>
<keyword evidence="3" id="KW-0808">Transferase</keyword>
<dbReference type="AlphaFoldDB" id="A0A8T1JEI4"/>
<dbReference type="GO" id="GO:0005829">
    <property type="term" value="C:cytosol"/>
    <property type="evidence" value="ECO:0007669"/>
    <property type="project" value="TreeGrafter"/>
</dbReference>
<feature type="non-terminal residue" evidence="5">
    <location>
        <position position="1"/>
    </location>
</feature>
<name>A0A8T1JEI4_9STRA</name>
<evidence type="ECO:0000313" key="7">
    <source>
        <dbReference type="Proteomes" id="UP000774804"/>
    </source>
</evidence>
<dbReference type="Proteomes" id="UP000774804">
    <property type="component" value="Unassembled WGS sequence"/>
</dbReference>
<dbReference type="InterPro" id="IPR014031">
    <property type="entry name" value="Ketoacyl_synth_C"/>
</dbReference>
<organism evidence="5 7">
    <name type="scientific">Phytophthora cactorum</name>
    <dbReference type="NCBI Taxonomy" id="29920"/>
    <lineage>
        <taxon>Eukaryota</taxon>
        <taxon>Sar</taxon>
        <taxon>Stramenopiles</taxon>
        <taxon>Oomycota</taxon>
        <taxon>Peronosporomycetes</taxon>
        <taxon>Peronosporales</taxon>
        <taxon>Peronosporaceae</taxon>
        <taxon>Phytophthora</taxon>
    </lineage>
</organism>
<dbReference type="PROSITE" id="PS52004">
    <property type="entry name" value="KS3_2"/>
    <property type="match status" value="1"/>
</dbReference>
<protein>
    <recommendedName>
        <fullName evidence="2">beta-ketoacyl-[acyl-carrier-protein] synthase I</fullName>
        <ecNumber evidence="2">2.3.1.41</ecNumber>
    </recommendedName>
</protein>
<dbReference type="EC" id="2.3.1.41" evidence="2"/>
<feature type="non-terminal residue" evidence="5">
    <location>
        <position position="387"/>
    </location>
</feature>
<evidence type="ECO:0000259" key="4">
    <source>
        <dbReference type="PROSITE" id="PS52004"/>
    </source>
</evidence>
<dbReference type="PANTHER" id="PTHR11712:SF336">
    <property type="entry name" value="3-OXOACYL-[ACYL-CARRIER-PROTEIN] SYNTHASE, MITOCHONDRIAL"/>
    <property type="match status" value="1"/>
</dbReference>
<dbReference type="PANTHER" id="PTHR11712">
    <property type="entry name" value="POLYKETIDE SYNTHASE-RELATED"/>
    <property type="match status" value="1"/>
</dbReference>
<dbReference type="InterPro" id="IPR016039">
    <property type="entry name" value="Thiolase-like"/>
</dbReference>
<dbReference type="InterPro" id="IPR047224">
    <property type="entry name" value="FAS_alpha_su_C"/>
</dbReference>
<evidence type="ECO:0000256" key="2">
    <source>
        <dbReference type="ARBA" id="ARBA00013191"/>
    </source>
</evidence>
<dbReference type="EMBL" id="RCML01003654">
    <property type="protein sequence ID" value="KAG2953564.1"/>
    <property type="molecule type" value="Genomic_DNA"/>
</dbReference>
<dbReference type="Gene3D" id="6.10.140.1410">
    <property type="match status" value="1"/>
</dbReference>
<dbReference type="PROSITE" id="PS00606">
    <property type="entry name" value="KS3_1"/>
    <property type="match status" value="1"/>
</dbReference>
<dbReference type="SUPFAM" id="SSF53901">
    <property type="entry name" value="Thiolase-like"/>
    <property type="match status" value="2"/>
</dbReference>
<dbReference type="Pfam" id="PF02801">
    <property type="entry name" value="Ketoacyl-synt_C"/>
    <property type="match status" value="1"/>
</dbReference>
<dbReference type="InterPro" id="IPR000794">
    <property type="entry name" value="Beta-ketoacyl_synthase"/>
</dbReference>
<dbReference type="GO" id="GO:0004315">
    <property type="term" value="F:3-oxoacyl-[acyl-carrier-protein] synthase activity"/>
    <property type="evidence" value="ECO:0007669"/>
    <property type="project" value="UniProtKB-EC"/>
</dbReference>
<evidence type="ECO:0000313" key="5">
    <source>
        <dbReference type="EMBL" id="KAG2871577.1"/>
    </source>
</evidence>
<comment type="similarity">
    <text evidence="1">Belongs to the thiolase-like superfamily. Beta-ketoacyl-ACP synthases family.</text>
</comment>
<sequence length="387" mass="41682">VGNTSGGGMGGMRAFTQIYKNRLLGKAAPSDALQECFINTPPAWVNMLLLSSSGPIKTPVGACATAAESVDIGAETIKSGKARVCIVGGYDDFGEECSNEFAQMKATSDSVKEAGMGREPKEMCRPCSTTRGGFMESHGAGMQLLMDAQLALEMGLPIYGIVALTNTATDKNGRSVPAPGQGILTTAREASSENSKPSPLLEVEYRRRQFDDELESIEKWYAREKALIDGDESRVAFLERRKLRKVQAAQATWGNDFYHGEADIAPLRGALSVWNLDIDDVGAASFHGTGTTANDKNESEVTHKQMAHLGRSPGNPLPVICQKNLTGHPKGAAAAWMLNGLLQVLNSGLIPGNRQLDNTCETLRKYDHLVYPNRSFQTVGVKAVMMK</sequence>
<dbReference type="VEuPathDB" id="FungiDB:PC110_g22353"/>
<comment type="caution">
    <text evidence="5">The sequence shown here is derived from an EMBL/GenBank/DDBJ whole genome shotgun (WGS) entry which is preliminary data.</text>
</comment>
<dbReference type="GO" id="GO:0006633">
    <property type="term" value="P:fatty acid biosynthetic process"/>
    <property type="evidence" value="ECO:0007669"/>
    <property type="project" value="InterPro"/>
</dbReference>
<dbReference type="Pfam" id="PF00109">
    <property type="entry name" value="ketoacyl-synt"/>
    <property type="match status" value="1"/>
</dbReference>
<dbReference type="EMBL" id="RCMI01003728">
    <property type="protein sequence ID" value="KAG2871577.1"/>
    <property type="molecule type" value="Genomic_DNA"/>
</dbReference>
<dbReference type="InterPro" id="IPR020841">
    <property type="entry name" value="PKS_Beta-ketoAc_synthase_dom"/>
</dbReference>
<dbReference type="InterPro" id="IPR014030">
    <property type="entry name" value="Ketoacyl_synth_N"/>
</dbReference>
<dbReference type="Proteomes" id="UP000697107">
    <property type="component" value="Unassembled WGS sequence"/>
</dbReference>
<proteinExistence type="inferred from homology"/>
<dbReference type="InterPro" id="IPR018201">
    <property type="entry name" value="Ketoacyl_synth_AS"/>
</dbReference>
<dbReference type="Gene3D" id="3.40.47.10">
    <property type="match status" value="1"/>
</dbReference>
<evidence type="ECO:0000313" key="6">
    <source>
        <dbReference type="EMBL" id="KAG2953564.1"/>
    </source>
</evidence>
<reference evidence="5" key="1">
    <citation type="submission" date="2018-10" db="EMBL/GenBank/DDBJ databases">
        <title>Effector identification in a new, highly contiguous assembly of the strawberry crown rot pathogen Phytophthora cactorum.</title>
        <authorList>
            <person name="Armitage A.D."/>
            <person name="Nellist C.F."/>
            <person name="Bates H."/>
            <person name="Vickerstaff R.J."/>
            <person name="Harrison R.J."/>
        </authorList>
    </citation>
    <scope>NUCLEOTIDE SEQUENCE</scope>
    <source>
        <strain evidence="5">4032</strain>
        <strain evidence="6">P415</strain>
    </source>
</reference>
<evidence type="ECO:0000256" key="1">
    <source>
        <dbReference type="ARBA" id="ARBA00008467"/>
    </source>
</evidence>
<evidence type="ECO:0000256" key="3">
    <source>
        <dbReference type="ARBA" id="ARBA00022679"/>
    </source>
</evidence>
<feature type="domain" description="Ketosynthase family 3 (KS3)" evidence="4">
    <location>
        <begin position="1"/>
        <end position="387"/>
    </location>
</feature>
<dbReference type="CDD" id="cd00828">
    <property type="entry name" value="elong_cond_enzymes"/>
    <property type="match status" value="1"/>
</dbReference>
<gene>
    <name evidence="5" type="ORF">PC115_g24806</name>
    <name evidence="6" type="ORF">PC118_g24951</name>
</gene>